<protein>
    <submittedName>
        <fullName evidence="3">Uncharacterized protein LOC108673846</fullName>
    </submittedName>
</protein>
<reference evidence="3" key="1">
    <citation type="submission" date="2025-08" db="UniProtKB">
        <authorList>
            <consortium name="RefSeq"/>
        </authorList>
    </citation>
    <scope>IDENTIFICATION</scope>
    <source>
        <tissue evidence="3">Whole organism</tissue>
    </source>
</reference>
<dbReference type="Proteomes" id="UP000694843">
    <property type="component" value="Unplaced"/>
</dbReference>
<name>A0A8B7NU15_HYAAZ</name>
<evidence type="ECO:0000256" key="1">
    <source>
        <dbReference type="SAM" id="SignalP"/>
    </source>
</evidence>
<organism evidence="2 3">
    <name type="scientific">Hyalella azteca</name>
    <name type="common">Amphipod</name>
    <dbReference type="NCBI Taxonomy" id="294128"/>
    <lineage>
        <taxon>Eukaryota</taxon>
        <taxon>Metazoa</taxon>
        <taxon>Ecdysozoa</taxon>
        <taxon>Arthropoda</taxon>
        <taxon>Crustacea</taxon>
        <taxon>Multicrustacea</taxon>
        <taxon>Malacostraca</taxon>
        <taxon>Eumalacostraca</taxon>
        <taxon>Peracarida</taxon>
        <taxon>Amphipoda</taxon>
        <taxon>Senticaudata</taxon>
        <taxon>Talitrida</taxon>
        <taxon>Talitroidea</taxon>
        <taxon>Hyalellidae</taxon>
        <taxon>Hyalella</taxon>
    </lineage>
</organism>
<feature type="signal peptide" evidence="1">
    <location>
        <begin position="1"/>
        <end position="25"/>
    </location>
</feature>
<sequence>MRQLFGKIFFAGLITSMTCLGLVWASIPDSVNLAPRAAGPLDCGRGKSRTPISVSFRTLVVPGRKSVVTYRRHSLTADLLTSAVNRTLLLSAKDVVECARKSALADMAAFSFEGNCTAFTFREKLCNCLWGAKVIYLTDSSITPPKFVNSSAAPYINTTLGGVSAKQYNLLGFLLEEVSNNNVFQLKDENEAVDFVADSHAYIVPHEDGGYTGVYFFYFDLDSCLIDISCGRHVLLVAKYDSVVHHVLTECGKIIQVPADLSSALVLYSHPGVGCRPFPDGPHYNCTVTLTSVKTMSISFENVDFMGATGTCDGYTLSVRHNPNGAPIEKKLCLEDFSGGDGDDIAVTLSGTATNKTAKLGFLFRIWIA</sequence>
<evidence type="ECO:0000313" key="3">
    <source>
        <dbReference type="RefSeq" id="XP_018017212.1"/>
    </source>
</evidence>
<feature type="chain" id="PRO_5034933209" evidence="1">
    <location>
        <begin position="26"/>
        <end position="369"/>
    </location>
</feature>
<dbReference type="RefSeq" id="XP_018017212.1">
    <property type="nucleotide sequence ID" value="XM_018161723.2"/>
</dbReference>
<keyword evidence="2" id="KW-1185">Reference proteome</keyword>
<proteinExistence type="predicted"/>
<keyword evidence="1" id="KW-0732">Signal</keyword>
<evidence type="ECO:0000313" key="2">
    <source>
        <dbReference type="Proteomes" id="UP000694843"/>
    </source>
</evidence>
<gene>
    <name evidence="3" type="primary">LOC108673846</name>
</gene>
<accession>A0A8B7NU15</accession>
<dbReference type="KEGG" id="hazt:108673846"/>
<dbReference type="AlphaFoldDB" id="A0A8B7NU15"/>
<dbReference type="GeneID" id="108673846"/>